<dbReference type="InterPro" id="IPR036754">
    <property type="entry name" value="YbaK/aa-tRNA-synt-asso_dom_sf"/>
</dbReference>
<name>A0A2S7K742_9PROT</name>
<evidence type="ECO:0000313" key="4">
    <source>
        <dbReference type="EMBL" id="PQA88344.1"/>
    </source>
</evidence>
<feature type="region of interest" description="Disordered" evidence="2">
    <location>
        <begin position="1"/>
        <end position="20"/>
    </location>
</feature>
<proteinExistence type="inferred from homology"/>
<dbReference type="AlphaFoldDB" id="A0A2S7K742"/>
<dbReference type="PANTHER" id="PTHR31423">
    <property type="entry name" value="YBAK DOMAIN-CONTAINING PROTEIN"/>
    <property type="match status" value="1"/>
</dbReference>
<evidence type="ECO:0000313" key="5">
    <source>
        <dbReference type="Proteomes" id="UP000239504"/>
    </source>
</evidence>
<dbReference type="SUPFAM" id="SSF55826">
    <property type="entry name" value="YbaK/ProRS associated domain"/>
    <property type="match status" value="1"/>
</dbReference>
<organism evidence="4 5">
    <name type="scientific">Hyphococcus luteus</name>
    <dbReference type="NCBI Taxonomy" id="2058213"/>
    <lineage>
        <taxon>Bacteria</taxon>
        <taxon>Pseudomonadati</taxon>
        <taxon>Pseudomonadota</taxon>
        <taxon>Alphaproteobacteria</taxon>
        <taxon>Parvularculales</taxon>
        <taxon>Parvularculaceae</taxon>
        <taxon>Hyphococcus</taxon>
    </lineage>
</organism>
<dbReference type="InterPro" id="IPR007214">
    <property type="entry name" value="YbaK/aa-tRNA-synth-assoc-dom"/>
</dbReference>
<comment type="similarity">
    <text evidence="1">Belongs to the PRORSD1 family.</text>
</comment>
<protein>
    <submittedName>
        <fullName evidence="4">DNA-binding protein</fullName>
    </submittedName>
</protein>
<dbReference type="PANTHER" id="PTHR31423:SF3">
    <property type="entry name" value="PROLYL-TRNA SYNTHETASE ASSOCIATED DOMAIN-CONTAINING PROTEIN 1-RELATED"/>
    <property type="match status" value="1"/>
</dbReference>
<sequence length="193" mass="20376">MAGDIQEGEAGESAEERAAGVPAGAADRAALFAFLDELGIAHRTVEHPAIFTVEEGRDYKKDMPGGHSKNLFLKDKKGKLTLAVALSETQVDLVGLGKRIGAKGRLSFGKPDLMTETLGVIPGAVTPFTLINDSAKALTQVILDEALLAHDPVWFHPLENTASTAISPGDLVSFVEACGFEPLILPLSGPFED</sequence>
<dbReference type="FunFam" id="3.90.960.10:FF:000005">
    <property type="entry name" value="Putative prolyl-tRNA synthetase"/>
    <property type="match status" value="1"/>
</dbReference>
<dbReference type="RefSeq" id="WP_104829588.1">
    <property type="nucleotide sequence ID" value="NZ_PJCH01000005.1"/>
</dbReference>
<evidence type="ECO:0000256" key="2">
    <source>
        <dbReference type="SAM" id="MobiDB-lite"/>
    </source>
</evidence>
<accession>A0A2S7K742</accession>
<gene>
    <name evidence="4" type="ORF">CW354_08580</name>
</gene>
<dbReference type="CDD" id="cd04335">
    <property type="entry name" value="PrdX_deacylase"/>
    <property type="match status" value="1"/>
</dbReference>
<dbReference type="OrthoDB" id="5145315at2"/>
<evidence type="ECO:0000256" key="1">
    <source>
        <dbReference type="ARBA" id="ARBA00010201"/>
    </source>
</evidence>
<feature type="compositionally biased region" description="Acidic residues" evidence="2">
    <location>
        <begin position="1"/>
        <end position="13"/>
    </location>
</feature>
<reference evidence="4 5" key="1">
    <citation type="submission" date="2017-12" db="EMBL/GenBank/DDBJ databases">
        <authorList>
            <person name="Hurst M.R.H."/>
        </authorList>
    </citation>
    <scope>NUCLEOTIDE SEQUENCE [LARGE SCALE GENOMIC DNA]</scope>
    <source>
        <strain evidence="4 5">SY-3-19</strain>
    </source>
</reference>
<keyword evidence="4" id="KW-0238">DNA-binding</keyword>
<dbReference type="Pfam" id="PF04073">
    <property type="entry name" value="tRNA_edit"/>
    <property type="match status" value="1"/>
</dbReference>
<dbReference type="EMBL" id="PJCH01000005">
    <property type="protein sequence ID" value="PQA88344.1"/>
    <property type="molecule type" value="Genomic_DNA"/>
</dbReference>
<keyword evidence="5" id="KW-1185">Reference proteome</keyword>
<dbReference type="InterPro" id="IPR040285">
    <property type="entry name" value="ProX/PRXD1"/>
</dbReference>
<evidence type="ECO:0000259" key="3">
    <source>
        <dbReference type="Pfam" id="PF04073"/>
    </source>
</evidence>
<feature type="domain" description="YbaK/aminoacyl-tRNA synthetase-associated" evidence="3">
    <location>
        <begin position="47"/>
        <end position="173"/>
    </location>
</feature>
<dbReference type="Gene3D" id="3.90.960.10">
    <property type="entry name" value="YbaK/aminoacyl-tRNA synthetase-associated domain"/>
    <property type="match status" value="1"/>
</dbReference>
<dbReference type="GO" id="GO:0002161">
    <property type="term" value="F:aminoacyl-tRNA deacylase activity"/>
    <property type="evidence" value="ECO:0007669"/>
    <property type="project" value="InterPro"/>
</dbReference>
<dbReference type="GO" id="GO:0003677">
    <property type="term" value="F:DNA binding"/>
    <property type="evidence" value="ECO:0007669"/>
    <property type="project" value="UniProtKB-KW"/>
</dbReference>
<dbReference type="Proteomes" id="UP000239504">
    <property type="component" value="Unassembled WGS sequence"/>
</dbReference>
<comment type="caution">
    <text evidence="4">The sequence shown here is derived from an EMBL/GenBank/DDBJ whole genome shotgun (WGS) entry which is preliminary data.</text>
</comment>